<protein>
    <recommendedName>
        <fullName evidence="9">G-alpha-domain-containing protein</fullName>
    </recommendedName>
</protein>
<feature type="region of interest" description="Disordered" evidence="6">
    <location>
        <begin position="124"/>
        <end position="157"/>
    </location>
</feature>
<sequence>MVLVGLKSSPSVAWPPPPPADESDEQRRNRLEREARAKETNDRIDKEISAEKERRKRPRAKILLLGQAESGKSTVLKNFQLQFAPKAFENDAEIWRPVIHLNLVRSINFLVNFLSSRLTNLRDSTNQHSHSLSTQSSSSSLHSSASSPPSKKNGQNTELRKLLVRLAPLRQVEDSLARALSGGSLSNSSSPFSPAYNPAKAPEIAFPSGYGWKKALLSGRKLGSGNGGNGGNGSSDMSEFGQASRILAACGEDIVKLWNDPGVQQILKAADIALDEQPGFFLDQAARITEESYRPLPEDVLKARVTTVGPEEHVIHCENVADSSAKEWVIYDVGGSRSQRAAWAQFFDDVNMIIFLAPMSGFNQVLAEDESVNRLTDSLRLWQTLCSNKLLAHVEFVLFLNKLDILDAKLKSGVQFGSFVTSYVDKPNETKPVAKYLLDVFVSLHQKHSPRRRKIHPHLTCAVDTKATSTVINRIREVILVKMLSQTNIL</sequence>
<dbReference type="Proteomes" id="UP000001861">
    <property type="component" value="Unassembled WGS sequence"/>
</dbReference>
<evidence type="ECO:0008006" key="9">
    <source>
        <dbReference type="Google" id="ProtNLM"/>
    </source>
</evidence>
<dbReference type="GeneID" id="6015623"/>
<evidence type="ECO:0000256" key="2">
    <source>
        <dbReference type="ARBA" id="ARBA00023134"/>
    </source>
</evidence>
<dbReference type="VEuPathDB" id="FungiDB:CC1G_10888"/>
<dbReference type="RefSeq" id="XP_001839025.1">
    <property type="nucleotide sequence ID" value="XM_001838973.1"/>
</dbReference>
<dbReference type="KEGG" id="cci:CC1G_10888"/>
<feature type="compositionally biased region" description="Basic and acidic residues" evidence="6">
    <location>
        <begin position="25"/>
        <end position="53"/>
    </location>
</feature>
<dbReference type="InterPro" id="IPR001019">
    <property type="entry name" value="Gprotein_alpha_su"/>
</dbReference>
<feature type="binding site" evidence="5">
    <location>
        <position position="307"/>
    </location>
    <ligand>
        <name>Mg(2+)</name>
        <dbReference type="ChEBI" id="CHEBI:18420"/>
    </ligand>
</feature>
<dbReference type="STRING" id="240176.A8P5U6"/>
<evidence type="ECO:0000256" key="3">
    <source>
        <dbReference type="ARBA" id="ARBA00023224"/>
    </source>
</evidence>
<accession>A8P5U6</accession>
<dbReference type="SUPFAM" id="SSF47895">
    <property type="entry name" value="Transducin (alpha subunit), insertion domain"/>
    <property type="match status" value="1"/>
</dbReference>
<evidence type="ECO:0000256" key="1">
    <source>
        <dbReference type="ARBA" id="ARBA00022741"/>
    </source>
</evidence>
<dbReference type="GO" id="GO:0007188">
    <property type="term" value="P:adenylate cyclase-modulating G protein-coupled receptor signaling pathway"/>
    <property type="evidence" value="ECO:0007669"/>
    <property type="project" value="TreeGrafter"/>
</dbReference>
<dbReference type="GO" id="GO:0005737">
    <property type="term" value="C:cytoplasm"/>
    <property type="evidence" value="ECO:0007669"/>
    <property type="project" value="TreeGrafter"/>
</dbReference>
<feature type="binding site" evidence="4">
    <location>
        <begin position="301"/>
        <end position="307"/>
    </location>
    <ligand>
        <name>GTP</name>
        <dbReference type="ChEBI" id="CHEBI:37565"/>
    </ligand>
</feature>
<dbReference type="eggNOG" id="KOG0082">
    <property type="taxonomic scope" value="Eukaryota"/>
</dbReference>
<dbReference type="GO" id="GO:0031683">
    <property type="term" value="F:G-protein beta/gamma-subunit complex binding"/>
    <property type="evidence" value="ECO:0007669"/>
    <property type="project" value="InterPro"/>
</dbReference>
<keyword evidence="3" id="KW-0807">Transducer</keyword>
<keyword evidence="8" id="KW-1185">Reference proteome</keyword>
<dbReference type="PRINTS" id="PR00318">
    <property type="entry name" value="GPROTEINA"/>
</dbReference>
<evidence type="ECO:0000256" key="4">
    <source>
        <dbReference type="PIRSR" id="PIRSR601019-1"/>
    </source>
</evidence>
<dbReference type="GO" id="GO:0005525">
    <property type="term" value="F:GTP binding"/>
    <property type="evidence" value="ECO:0007669"/>
    <property type="project" value="UniProtKB-KW"/>
</dbReference>
<evidence type="ECO:0000313" key="7">
    <source>
        <dbReference type="EMBL" id="EAU82769.1"/>
    </source>
</evidence>
<keyword evidence="2 4" id="KW-0342">GTP-binding</keyword>
<dbReference type="GO" id="GO:0005834">
    <property type="term" value="C:heterotrimeric G-protein complex"/>
    <property type="evidence" value="ECO:0007669"/>
    <property type="project" value="TreeGrafter"/>
</dbReference>
<dbReference type="OMA" id="LCPMSGF"/>
<dbReference type="InParanoid" id="A8P5U6"/>
<dbReference type="EMBL" id="AACS02000011">
    <property type="protein sequence ID" value="EAU82769.1"/>
    <property type="molecule type" value="Genomic_DNA"/>
</dbReference>
<dbReference type="GO" id="GO:0001664">
    <property type="term" value="F:G protein-coupled receptor binding"/>
    <property type="evidence" value="ECO:0007669"/>
    <property type="project" value="TreeGrafter"/>
</dbReference>
<feature type="binding site" evidence="4">
    <location>
        <begin position="401"/>
        <end position="404"/>
    </location>
    <ligand>
        <name>GTP</name>
        <dbReference type="ChEBI" id="CHEBI:37565"/>
    </ligand>
</feature>
<gene>
    <name evidence="7" type="ORF">CC1G_10888</name>
</gene>
<dbReference type="OrthoDB" id="5817230at2759"/>
<dbReference type="SMART" id="SM00275">
    <property type="entry name" value="G_alpha"/>
    <property type="match status" value="1"/>
</dbReference>
<feature type="region of interest" description="Disordered" evidence="6">
    <location>
        <begin position="1"/>
        <end position="55"/>
    </location>
</feature>
<reference evidence="7 8" key="1">
    <citation type="journal article" date="2010" name="Proc. Natl. Acad. Sci. U.S.A.">
        <title>Insights into evolution of multicellular fungi from the assembled chromosomes of the mushroom Coprinopsis cinerea (Coprinus cinereus).</title>
        <authorList>
            <person name="Stajich J.E."/>
            <person name="Wilke S.K."/>
            <person name="Ahren D."/>
            <person name="Au C.H."/>
            <person name="Birren B.W."/>
            <person name="Borodovsky M."/>
            <person name="Burns C."/>
            <person name="Canback B."/>
            <person name="Casselton L.A."/>
            <person name="Cheng C.K."/>
            <person name="Deng J."/>
            <person name="Dietrich F.S."/>
            <person name="Fargo D.C."/>
            <person name="Farman M.L."/>
            <person name="Gathman A.C."/>
            <person name="Goldberg J."/>
            <person name="Guigo R."/>
            <person name="Hoegger P.J."/>
            <person name="Hooker J.B."/>
            <person name="Huggins A."/>
            <person name="James T.Y."/>
            <person name="Kamada T."/>
            <person name="Kilaru S."/>
            <person name="Kodira C."/>
            <person name="Kues U."/>
            <person name="Kupfer D."/>
            <person name="Kwan H.S."/>
            <person name="Lomsadze A."/>
            <person name="Li W."/>
            <person name="Lilly W.W."/>
            <person name="Ma L.J."/>
            <person name="Mackey A.J."/>
            <person name="Manning G."/>
            <person name="Martin F."/>
            <person name="Muraguchi H."/>
            <person name="Natvig D.O."/>
            <person name="Palmerini H."/>
            <person name="Ramesh M.A."/>
            <person name="Rehmeyer C.J."/>
            <person name="Roe B.A."/>
            <person name="Shenoy N."/>
            <person name="Stanke M."/>
            <person name="Ter-Hovhannisyan V."/>
            <person name="Tunlid A."/>
            <person name="Velagapudi R."/>
            <person name="Vision T.J."/>
            <person name="Zeng Q."/>
            <person name="Zolan M.E."/>
            <person name="Pukkila P.J."/>
        </authorList>
    </citation>
    <scope>NUCLEOTIDE SEQUENCE [LARGE SCALE GENOMIC DNA]</scope>
    <source>
        <strain evidence="8">Okayama-7 / 130 / ATCC MYA-4618 / FGSC 9003</strain>
    </source>
</reference>
<dbReference type="GO" id="GO:0003924">
    <property type="term" value="F:GTPase activity"/>
    <property type="evidence" value="ECO:0007669"/>
    <property type="project" value="InterPro"/>
</dbReference>
<keyword evidence="1 4" id="KW-0547">Nucleotide-binding</keyword>
<dbReference type="InterPro" id="IPR027417">
    <property type="entry name" value="P-loop_NTPase"/>
</dbReference>
<dbReference type="GO" id="GO:0046872">
    <property type="term" value="F:metal ion binding"/>
    <property type="evidence" value="ECO:0007669"/>
    <property type="project" value="UniProtKB-KW"/>
</dbReference>
<dbReference type="PANTHER" id="PTHR10218">
    <property type="entry name" value="GTP-BINDING PROTEIN ALPHA SUBUNIT"/>
    <property type="match status" value="1"/>
</dbReference>
<dbReference type="SUPFAM" id="SSF52540">
    <property type="entry name" value="P-loop containing nucleoside triphosphate hydrolases"/>
    <property type="match status" value="1"/>
</dbReference>
<name>A8P5U6_COPC7</name>
<feature type="binding site" evidence="4">
    <location>
        <position position="462"/>
    </location>
    <ligand>
        <name>GTP</name>
        <dbReference type="ChEBI" id="CHEBI:37565"/>
    </ligand>
</feature>
<dbReference type="PROSITE" id="PS51882">
    <property type="entry name" value="G_ALPHA"/>
    <property type="match status" value="1"/>
</dbReference>
<dbReference type="FunFam" id="3.40.50.300:FF:000720">
    <property type="entry name" value="Guanine nucleotide-binding protein G(k) subunit alpha"/>
    <property type="match status" value="1"/>
</dbReference>
<keyword evidence="5" id="KW-0460">Magnesium</keyword>
<evidence type="ECO:0000256" key="5">
    <source>
        <dbReference type="PIRSR" id="PIRSR601019-2"/>
    </source>
</evidence>
<comment type="caution">
    <text evidence="7">The sequence shown here is derived from an EMBL/GenBank/DDBJ whole genome shotgun (WGS) entry which is preliminary data.</text>
</comment>
<evidence type="ECO:0000256" key="6">
    <source>
        <dbReference type="SAM" id="MobiDB-lite"/>
    </source>
</evidence>
<dbReference type="InterPro" id="IPR011025">
    <property type="entry name" value="GproteinA_insert"/>
</dbReference>
<proteinExistence type="predicted"/>
<dbReference type="PANTHER" id="PTHR10218:SF360">
    <property type="entry name" value="GUANINE NUCLEOTIDE-BINDING PROTEIN SUBUNIT ALPHA HOMOLOG"/>
    <property type="match status" value="1"/>
</dbReference>
<organism evidence="7 8">
    <name type="scientific">Coprinopsis cinerea (strain Okayama-7 / 130 / ATCC MYA-4618 / FGSC 9003)</name>
    <name type="common">Inky cap fungus</name>
    <name type="synonym">Hormographiella aspergillata</name>
    <dbReference type="NCBI Taxonomy" id="240176"/>
    <lineage>
        <taxon>Eukaryota</taxon>
        <taxon>Fungi</taxon>
        <taxon>Dikarya</taxon>
        <taxon>Basidiomycota</taxon>
        <taxon>Agaricomycotina</taxon>
        <taxon>Agaricomycetes</taxon>
        <taxon>Agaricomycetidae</taxon>
        <taxon>Agaricales</taxon>
        <taxon>Agaricineae</taxon>
        <taxon>Psathyrellaceae</taxon>
        <taxon>Coprinopsis</taxon>
    </lineage>
</organism>
<dbReference type="Gene3D" id="3.40.50.300">
    <property type="entry name" value="P-loop containing nucleotide triphosphate hydrolases"/>
    <property type="match status" value="2"/>
</dbReference>
<dbReference type="Pfam" id="PF00503">
    <property type="entry name" value="G-alpha"/>
    <property type="match status" value="1"/>
</dbReference>
<dbReference type="AlphaFoldDB" id="A8P5U6"/>
<feature type="compositionally biased region" description="Low complexity" evidence="6">
    <location>
        <begin position="124"/>
        <end position="153"/>
    </location>
</feature>
<keyword evidence="5" id="KW-0479">Metal-binding</keyword>
<evidence type="ECO:0000313" key="8">
    <source>
        <dbReference type="Proteomes" id="UP000001861"/>
    </source>
</evidence>
<dbReference type="Gene3D" id="1.10.400.10">
    <property type="entry name" value="GI Alpha 1, domain 2-like"/>
    <property type="match status" value="1"/>
</dbReference>